<feature type="transmembrane region" description="Helical" evidence="1">
    <location>
        <begin position="32"/>
        <end position="58"/>
    </location>
</feature>
<keyword evidence="1" id="KW-0472">Membrane</keyword>
<keyword evidence="1" id="KW-1133">Transmembrane helix</keyword>
<evidence type="ECO:0000256" key="1">
    <source>
        <dbReference type="SAM" id="Phobius"/>
    </source>
</evidence>
<dbReference type="InterPro" id="IPR047798">
    <property type="entry name" value="BPSS1780-like"/>
</dbReference>
<comment type="caution">
    <text evidence="2">The sequence shown here is derived from an EMBL/GenBank/DDBJ whole genome shotgun (WGS) entry which is preliminary data.</text>
</comment>
<name>A0ABV6PMA6_9BURK</name>
<dbReference type="NCBIfam" id="NF041043">
    <property type="entry name" value="BPSS1780_fam"/>
    <property type="match status" value="1"/>
</dbReference>
<gene>
    <name evidence="2" type="ORF">ACFFGG_00180</name>
</gene>
<feature type="transmembrane region" description="Helical" evidence="1">
    <location>
        <begin position="96"/>
        <end position="118"/>
    </location>
</feature>
<feature type="transmembrane region" description="Helical" evidence="1">
    <location>
        <begin position="195"/>
        <end position="219"/>
    </location>
</feature>
<keyword evidence="1" id="KW-0812">Transmembrane</keyword>
<dbReference type="Proteomes" id="UP001589834">
    <property type="component" value="Unassembled WGS sequence"/>
</dbReference>
<dbReference type="EMBL" id="JBHLTN010000002">
    <property type="protein sequence ID" value="MFC0590966.1"/>
    <property type="molecule type" value="Genomic_DNA"/>
</dbReference>
<sequence>MKLNVVPAAAGAQWVRAGIRTFFRRPIALTGLFFMFMAALSLVAIVPVIGGIVALVLVPAFTVGLMDATRAADAGRFPLPGILFVAFHKGKAHARAMLWVGAFYALAVLCVVGVSALIDGGQFAQMYVGGGGGLSAERMEDPRFLTALWVATLLYLPVSLAFWYAPALVHWYGVTPAKSLFFSVVAVLRNARAFLVYGLLWTALSLGVGLLMMLVLLMTTSSSDIGLATMAMFPLSVLLAAMFFSSLWFTFLGSFQPDDDALIDTPTT</sequence>
<evidence type="ECO:0000313" key="3">
    <source>
        <dbReference type="Proteomes" id="UP001589834"/>
    </source>
</evidence>
<reference evidence="2 3" key="1">
    <citation type="submission" date="2024-09" db="EMBL/GenBank/DDBJ databases">
        <authorList>
            <person name="Sun Q."/>
            <person name="Mori K."/>
        </authorList>
    </citation>
    <scope>NUCLEOTIDE SEQUENCE [LARGE SCALE GENOMIC DNA]</scope>
    <source>
        <strain evidence="2 3">NCAIM B.02336</strain>
    </source>
</reference>
<protein>
    <submittedName>
        <fullName evidence="2">BPSS1780 family membrane protein</fullName>
    </submittedName>
</protein>
<organism evidence="2 3">
    <name type="scientific">Ottowia pentelensis</name>
    <dbReference type="NCBI Taxonomy" id="511108"/>
    <lineage>
        <taxon>Bacteria</taxon>
        <taxon>Pseudomonadati</taxon>
        <taxon>Pseudomonadota</taxon>
        <taxon>Betaproteobacteria</taxon>
        <taxon>Burkholderiales</taxon>
        <taxon>Comamonadaceae</taxon>
        <taxon>Ottowia</taxon>
    </lineage>
</organism>
<accession>A0ABV6PMA6</accession>
<keyword evidence="3" id="KW-1185">Reference proteome</keyword>
<dbReference type="RefSeq" id="WP_377478530.1">
    <property type="nucleotide sequence ID" value="NZ_JBHLTN010000002.1"/>
</dbReference>
<feature type="transmembrane region" description="Helical" evidence="1">
    <location>
        <begin position="144"/>
        <end position="165"/>
    </location>
</feature>
<feature type="transmembrane region" description="Helical" evidence="1">
    <location>
        <begin position="225"/>
        <end position="249"/>
    </location>
</feature>
<evidence type="ECO:0000313" key="2">
    <source>
        <dbReference type="EMBL" id="MFC0590966.1"/>
    </source>
</evidence>
<proteinExistence type="predicted"/>